<dbReference type="Proteomes" id="UP000031890">
    <property type="component" value="Chromosome"/>
</dbReference>
<proteinExistence type="predicted"/>
<reference evidence="1 2" key="1">
    <citation type="journal article" date="2015" name="Genome Announc.">
        <title>Complete Genome Sequence and Annotation of Corynebacterium singulare DSM 44357, Isolated from a Human Semen Specimen.</title>
        <authorList>
            <person name="Merten M."/>
            <person name="Brinkrolf K."/>
            <person name="Albersmeier A."/>
            <person name="Kutter Y."/>
            <person name="Ruckert C."/>
            <person name="Tauch A."/>
        </authorList>
    </citation>
    <scope>NUCLEOTIDE SEQUENCE [LARGE SCALE GENOMIC DNA]</scope>
    <source>
        <strain evidence="1">IBS B52218</strain>
    </source>
</reference>
<name>A0A0B6F1F4_9CORY</name>
<dbReference type="InterPro" id="IPR021888">
    <property type="entry name" value="DUF3499"/>
</dbReference>
<accession>A0A0B6F1F4</accession>
<sequence length="166" mass="18363">MGRAAWDYLNLKFGFRLGPVNSSRRCSRPGCGRPAVATLTYAYAQQTAVVGPLSEDTDPHAWDLCEKHSERITAPQGWEMVRVDRIELDEDDDLTALAEAVREAGRVTTGLVDDSTTGSGADPIDYSANFDGADPRNSNHPVFRTRRVHDARQRRRAHLTVVPDAD</sequence>
<evidence type="ECO:0008006" key="3">
    <source>
        <dbReference type="Google" id="ProtNLM"/>
    </source>
</evidence>
<dbReference type="STRING" id="161899.CSING_03690"/>
<dbReference type="KEGG" id="csx:CSING_03690"/>
<gene>
    <name evidence="1" type="ORF">CSING_03690</name>
</gene>
<organism evidence="1 2">
    <name type="scientific">Corynebacterium singulare</name>
    <dbReference type="NCBI Taxonomy" id="161899"/>
    <lineage>
        <taxon>Bacteria</taxon>
        <taxon>Bacillati</taxon>
        <taxon>Actinomycetota</taxon>
        <taxon>Actinomycetes</taxon>
        <taxon>Mycobacteriales</taxon>
        <taxon>Corynebacteriaceae</taxon>
        <taxon>Corynebacterium</taxon>
    </lineage>
</organism>
<dbReference type="AlphaFoldDB" id="A0A0B6F1F4"/>
<evidence type="ECO:0000313" key="1">
    <source>
        <dbReference type="EMBL" id="AJI78285.1"/>
    </source>
</evidence>
<dbReference type="HOGENOM" id="CLU_095649_0_1_11"/>
<dbReference type="EMBL" id="CP010827">
    <property type="protein sequence ID" value="AJI78285.1"/>
    <property type="molecule type" value="Genomic_DNA"/>
</dbReference>
<protein>
    <recommendedName>
        <fullName evidence="3">DUF3499 domain-containing protein</fullName>
    </recommendedName>
</protein>
<dbReference type="Pfam" id="PF12005">
    <property type="entry name" value="DUF3499"/>
    <property type="match status" value="1"/>
</dbReference>
<evidence type="ECO:0000313" key="2">
    <source>
        <dbReference type="Proteomes" id="UP000031890"/>
    </source>
</evidence>